<organism evidence="2 3">
    <name type="scientific">Stratiformator vulcanicus</name>
    <dbReference type="NCBI Taxonomy" id="2527980"/>
    <lineage>
        <taxon>Bacteria</taxon>
        <taxon>Pseudomonadati</taxon>
        <taxon>Planctomycetota</taxon>
        <taxon>Planctomycetia</taxon>
        <taxon>Planctomycetales</taxon>
        <taxon>Planctomycetaceae</taxon>
        <taxon>Stratiformator</taxon>
    </lineage>
</organism>
<gene>
    <name evidence="2" type="ORF">Pan189_42490</name>
</gene>
<dbReference type="Proteomes" id="UP000317318">
    <property type="component" value="Chromosome"/>
</dbReference>
<proteinExistence type="predicted"/>
<dbReference type="AlphaFoldDB" id="A0A517R7G9"/>
<protein>
    <submittedName>
        <fullName evidence="2">Uncharacterized protein</fullName>
    </submittedName>
</protein>
<dbReference type="KEGG" id="svp:Pan189_42490"/>
<dbReference type="EMBL" id="CP036268">
    <property type="protein sequence ID" value="QDT39837.1"/>
    <property type="molecule type" value="Genomic_DNA"/>
</dbReference>
<accession>A0A517R7G9</accession>
<sequence>MDAPAYSRDVFGLVANCSEGQRNRSATVATRIVDGAGGNATRGGAAGVCEPVPWLMFGPICGILDQLANSNFTATAGRSEGNDGCPTTYTRSETR</sequence>
<reference evidence="2 3" key="1">
    <citation type="submission" date="2019-02" db="EMBL/GenBank/DDBJ databases">
        <title>Deep-cultivation of Planctomycetes and their phenomic and genomic characterization uncovers novel biology.</title>
        <authorList>
            <person name="Wiegand S."/>
            <person name="Jogler M."/>
            <person name="Boedeker C."/>
            <person name="Pinto D."/>
            <person name="Vollmers J."/>
            <person name="Rivas-Marin E."/>
            <person name="Kohn T."/>
            <person name="Peeters S.H."/>
            <person name="Heuer A."/>
            <person name="Rast P."/>
            <person name="Oberbeckmann S."/>
            <person name="Bunk B."/>
            <person name="Jeske O."/>
            <person name="Meyerdierks A."/>
            <person name="Storesund J.E."/>
            <person name="Kallscheuer N."/>
            <person name="Luecker S."/>
            <person name="Lage O.M."/>
            <person name="Pohl T."/>
            <person name="Merkel B.J."/>
            <person name="Hornburger P."/>
            <person name="Mueller R.-W."/>
            <person name="Bruemmer F."/>
            <person name="Labrenz M."/>
            <person name="Spormann A.M."/>
            <person name="Op den Camp H."/>
            <person name="Overmann J."/>
            <person name="Amann R."/>
            <person name="Jetten M.S.M."/>
            <person name="Mascher T."/>
            <person name="Medema M.H."/>
            <person name="Devos D.P."/>
            <person name="Kaster A.-K."/>
            <person name="Ovreas L."/>
            <person name="Rohde M."/>
            <person name="Galperin M.Y."/>
            <person name="Jogler C."/>
        </authorList>
    </citation>
    <scope>NUCLEOTIDE SEQUENCE [LARGE SCALE GENOMIC DNA]</scope>
    <source>
        <strain evidence="2 3">Pan189</strain>
    </source>
</reference>
<keyword evidence="3" id="KW-1185">Reference proteome</keyword>
<name>A0A517R7G9_9PLAN</name>
<evidence type="ECO:0000313" key="3">
    <source>
        <dbReference type="Proteomes" id="UP000317318"/>
    </source>
</evidence>
<evidence type="ECO:0000313" key="2">
    <source>
        <dbReference type="EMBL" id="QDT39837.1"/>
    </source>
</evidence>
<evidence type="ECO:0000256" key="1">
    <source>
        <dbReference type="SAM" id="MobiDB-lite"/>
    </source>
</evidence>
<feature type="region of interest" description="Disordered" evidence="1">
    <location>
        <begin position="74"/>
        <end position="95"/>
    </location>
</feature>
<feature type="compositionally biased region" description="Polar residues" evidence="1">
    <location>
        <begin position="85"/>
        <end position="95"/>
    </location>
</feature>